<dbReference type="NCBIfam" id="TIGR00682">
    <property type="entry name" value="lpxK"/>
    <property type="match status" value="1"/>
</dbReference>
<protein>
    <recommendedName>
        <fullName evidence="4 13">Tetraacyldisaccharide 4'-kinase</fullName>
        <ecNumber evidence="3 13">2.7.1.130</ecNumber>
    </recommendedName>
    <alternativeName>
        <fullName evidence="12 13">Lipid A 4'-kinase</fullName>
    </alternativeName>
</protein>
<dbReference type="PANTHER" id="PTHR42724">
    <property type="entry name" value="TETRAACYLDISACCHARIDE 4'-KINASE"/>
    <property type="match status" value="1"/>
</dbReference>
<comment type="function">
    <text evidence="1 13">Transfers the gamma-phosphate of ATP to the 4'-position of a tetraacyldisaccharide 1-phosphate intermediate (termed DS-1-P) to form tetraacyldisaccharide 1,4'-bis-phosphate (lipid IVA).</text>
</comment>
<dbReference type="AlphaFoldDB" id="A0A3D9L0W9"/>
<keyword evidence="11 13" id="KW-0443">Lipid metabolism</keyword>
<evidence type="ECO:0000256" key="11">
    <source>
        <dbReference type="ARBA" id="ARBA00023098"/>
    </source>
</evidence>
<accession>A0A3D9L0W9</accession>
<dbReference type="Proteomes" id="UP000256779">
    <property type="component" value="Unassembled WGS sequence"/>
</dbReference>
<dbReference type="GO" id="GO:0009245">
    <property type="term" value="P:lipid A biosynthetic process"/>
    <property type="evidence" value="ECO:0007669"/>
    <property type="project" value="UniProtKB-UniRule"/>
</dbReference>
<organism evidence="14 15">
    <name type="scientific">Marinoscillum furvescens DSM 4134</name>
    <dbReference type="NCBI Taxonomy" id="1122208"/>
    <lineage>
        <taxon>Bacteria</taxon>
        <taxon>Pseudomonadati</taxon>
        <taxon>Bacteroidota</taxon>
        <taxon>Cytophagia</taxon>
        <taxon>Cytophagales</taxon>
        <taxon>Reichenbachiellaceae</taxon>
        <taxon>Marinoscillum</taxon>
    </lineage>
</organism>
<sequence length="345" mass="40188">MYWWQIILFPFALLFDVITRLRNRLYDRGIRQSTKFDTNVVSIGNLSIGGTGKTPMLNYLIDYFHAKDWKVATLSRGYGRNTRGFRLASTEDNADSIGDEPFMYYTRYKGVVPVAVGEERDLALSELYLHEPDTHVVLLDDAFQHRRLLPSASIMLTTYQHPFMTDFLLPAGRLREARSGARRADIIIVTKCPENISGAEQVKYREQIRSYSDAEVFFMTTVYHQPKPMFENDIPLKRNVVGISGLAHSGSFERHLQKHFGVKLTHHYRDHYRYKNQDVKDIIQELDDDTSLVTTEKDMVKLRHFDALQRFSCFYIPIEMKFIKDEALFLSTMESKLKNYVDDPN</sequence>
<proteinExistence type="inferred from homology"/>
<evidence type="ECO:0000256" key="4">
    <source>
        <dbReference type="ARBA" id="ARBA00016436"/>
    </source>
</evidence>
<dbReference type="PANTHER" id="PTHR42724:SF1">
    <property type="entry name" value="TETRAACYLDISACCHARIDE 4'-KINASE, MITOCHONDRIAL-RELATED"/>
    <property type="match status" value="1"/>
</dbReference>
<keyword evidence="7 13" id="KW-0808">Transferase</keyword>
<evidence type="ECO:0000256" key="3">
    <source>
        <dbReference type="ARBA" id="ARBA00012071"/>
    </source>
</evidence>
<dbReference type="UniPathway" id="UPA00359">
    <property type="reaction ID" value="UER00482"/>
</dbReference>
<dbReference type="HAMAP" id="MF_00409">
    <property type="entry name" value="LpxK"/>
    <property type="match status" value="1"/>
</dbReference>
<evidence type="ECO:0000256" key="1">
    <source>
        <dbReference type="ARBA" id="ARBA00002274"/>
    </source>
</evidence>
<evidence type="ECO:0000256" key="5">
    <source>
        <dbReference type="ARBA" id="ARBA00022516"/>
    </source>
</evidence>
<keyword evidence="5 13" id="KW-0444">Lipid biosynthesis</keyword>
<dbReference type="EMBL" id="QREG01000023">
    <property type="protein sequence ID" value="RED93860.1"/>
    <property type="molecule type" value="Genomic_DNA"/>
</dbReference>
<feature type="binding site" evidence="13">
    <location>
        <begin position="47"/>
        <end position="54"/>
    </location>
    <ligand>
        <name>ATP</name>
        <dbReference type="ChEBI" id="CHEBI:30616"/>
    </ligand>
</feature>
<evidence type="ECO:0000256" key="10">
    <source>
        <dbReference type="ARBA" id="ARBA00022840"/>
    </source>
</evidence>
<evidence type="ECO:0000256" key="8">
    <source>
        <dbReference type="ARBA" id="ARBA00022741"/>
    </source>
</evidence>
<gene>
    <name evidence="13" type="primary">lpxK</name>
    <name evidence="14" type="ORF">C7460_12340</name>
</gene>
<comment type="catalytic activity">
    <reaction evidence="13">
        <text>a lipid A disaccharide + ATP = a lipid IVA + ADP + H(+)</text>
        <dbReference type="Rhea" id="RHEA:67840"/>
        <dbReference type="ChEBI" id="CHEBI:15378"/>
        <dbReference type="ChEBI" id="CHEBI:30616"/>
        <dbReference type="ChEBI" id="CHEBI:176343"/>
        <dbReference type="ChEBI" id="CHEBI:176425"/>
        <dbReference type="ChEBI" id="CHEBI:456216"/>
        <dbReference type="EC" id="2.7.1.130"/>
    </reaction>
</comment>
<comment type="similarity">
    <text evidence="13">Belongs to the LpxK family.</text>
</comment>
<dbReference type="EC" id="2.7.1.130" evidence="3 13"/>
<evidence type="ECO:0000313" key="15">
    <source>
        <dbReference type="Proteomes" id="UP000256779"/>
    </source>
</evidence>
<evidence type="ECO:0000313" key="14">
    <source>
        <dbReference type="EMBL" id="RED93860.1"/>
    </source>
</evidence>
<reference evidence="14 15" key="1">
    <citation type="submission" date="2018-07" db="EMBL/GenBank/DDBJ databases">
        <title>Genomic Encyclopedia of Type Strains, Phase IV (KMG-IV): sequencing the most valuable type-strain genomes for metagenomic binning, comparative biology and taxonomic classification.</title>
        <authorList>
            <person name="Goeker M."/>
        </authorList>
    </citation>
    <scope>NUCLEOTIDE SEQUENCE [LARGE SCALE GENOMIC DNA]</scope>
    <source>
        <strain evidence="14 15">DSM 4134</strain>
    </source>
</reference>
<dbReference type="GO" id="GO:0005524">
    <property type="term" value="F:ATP binding"/>
    <property type="evidence" value="ECO:0007669"/>
    <property type="project" value="UniProtKB-UniRule"/>
</dbReference>
<dbReference type="GO" id="GO:0005886">
    <property type="term" value="C:plasma membrane"/>
    <property type="evidence" value="ECO:0007669"/>
    <property type="project" value="TreeGrafter"/>
</dbReference>
<evidence type="ECO:0000256" key="13">
    <source>
        <dbReference type="HAMAP-Rule" id="MF_00409"/>
    </source>
</evidence>
<dbReference type="SUPFAM" id="SSF52540">
    <property type="entry name" value="P-loop containing nucleoside triphosphate hydrolases"/>
    <property type="match status" value="1"/>
</dbReference>
<dbReference type="InterPro" id="IPR003758">
    <property type="entry name" value="LpxK"/>
</dbReference>
<dbReference type="Pfam" id="PF02606">
    <property type="entry name" value="LpxK"/>
    <property type="match status" value="1"/>
</dbReference>
<evidence type="ECO:0000256" key="2">
    <source>
        <dbReference type="ARBA" id="ARBA00004870"/>
    </source>
</evidence>
<keyword evidence="15" id="KW-1185">Reference proteome</keyword>
<keyword evidence="10 13" id="KW-0067">ATP-binding</keyword>
<dbReference type="GO" id="GO:0009029">
    <property type="term" value="F:lipid-A 4'-kinase activity"/>
    <property type="evidence" value="ECO:0007669"/>
    <property type="project" value="UniProtKB-UniRule"/>
</dbReference>
<name>A0A3D9L0W9_MARFU</name>
<evidence type="ECO:0000256" key="9">
    <source>
        <dbReference type="ARBA" id="ARBA00022777"/>
    </source>
</evidence>
<comment type="pathway">
    <text evidence="2 13">Glycolipid biosynthesis; lipid IV(A) biosynthesis; lipid IV(A) from (3R)-3-hydroxytetradecanoyl-[acyl-carrier-protein] and UDP-N-acetyl-alpha-D-glucosamine: step 6/6.</text>
</comment>
<evidence type="ECO:0000256" key="6">
    <source>
        <dbReference type="ARBA" id="ARBA00022556"/>
    </source>
</evidence>
<keyword evidence="9 13" id="KW-0418">Kinase</keyword>
<keyword evidence="8 13" id="KW-0547">Nucleotide-binding</keyword>
<comment type="caution">
    <text evidence="14">The sequence shown here is derived from an EMBL/GenBank/DDBJ whole genome shotgun (WGS) entry which is preliminary data.</text>
</comment>
<dbReference type="GO" id="GO:0009244">
    <property type="term" value="P:lipopolysaccharide core region biosynthetic process"/>
    <property type="evidence" value="ECO:0007669"/>
    <property type="project" value="TreeGrafter"/>
</dbReference>
<dbReference type="InterPro" id="IPR027417">
    <property type="entry name" value="P-loop_NTPase"/>
</dbReference>
<evidence type="ECO:0000256" key="7">
    <source>
        <dbReference type="ARBA" id="ARBA00022679"/>
    </source>
</evidence>
<evidence type="ECO:0000256" key="12">
    <source>
        <dbReference type="ARBA" id="ARBA00029757"/>
    </source>
</evidence>
<keyword evidence="6 13" id="KW-0441">Lipid A biosynthesis</keyword>